<dbReference type="Pfam" id="PF00126">
    <property type="entry name" value="HTH_1"/>
    <property type="match status" value="1"/>
</dbReference>
<reference evidence="7 8" key="1">
    <citation type="submission" date="2020-04" db="EMBL/GenBank/DDBJ databases">
        <authorList>
            <person name="De Canck E."/>
        </authorList>
    </citation>
    <scope>NUCLEOTIDE SEQUENCE [LARGE SCALE GENOMIC DNA]</scope>
    <source>
        <strain evidence="7 8">LMG 26841</strain>
    </source>
</reference>
<dbReference type="PRINTS" id="PR00039">
    <property type="entry name" value="HTHLYSR"/>
</dbReference>
<dbReference type="Proteomes" id="UP000494272">
    <property type="component" value="Unassembled WGS sequence"/>
</dbReference>
<dbReference type="InterPro" id="IPR000847">
    <property type="entry name" value="LysR_HTH_N"/>
</dbReference>
<dbReference type="GeneID" id="94355393"/>
<proteinExistence type="inferred from homology"/>
<dbReference type="GO" id="GO:0032993">
    <property type="term" value="C:protein-DNA complex"/>
    <property type="evidence" value="ECO:0007669"/>
    <property type="project" value="TreeGrafter"/>
</dbReference>
<evidence type="ECO:0000256" key="4">
    <source>
        <dbReference type="ARBA" id="ARBA00023159"/>
    </source>
</evidence>
<dbReference type="GO" id="GO:0003700">
    <property type="term" value="F:DNA-binding transcription factor activity"/>
    <property type="evidence" value="ECO:0007669"/>
    <property type="project" value="InterPro"/>
</dbReference>
<keyword evidence="4" id="KW-0010">Activator</keyword>
<evidence type="ECO:0000256" key="1">
    <source>
        <dbReference type="ARBA" id="ARBA00009437"/>
    </source>
</evidence>
<dbReference type="Gene3D" id="1.10.10.10">
    <property type="entry name" value="Winged helix-like DNA-binding domain superfamily/Winged helix DNA-binding domain"/>
    <property type="match status" value="1"/>
</dbReference>
<dbReference type="EMBL" id="CADIKW010000002">
    <property type="protein sequence ID" value="CAB3848728.1"/>
    <property type="molecule type" value="Genomic_DNA"/>
</dbReference>
<dbReference type="GO" id="GO:0003677">
    <property type="term" value="F:DNA binding"/>
    <property type="evidence" value="ECO:0007669"/>
    <property type="project" value="UniProtKB-KW"/>
</dbReference>
<gene>
    <name evidence="7" type="primary">hdfR_5</name>
    <name evidence="7" type="ORF">LMG26841_01850</name>
</gene>
<comment type="similarity">
    <text evidence="1">Belongs to the LysR transcriptional regulatory family.</text>
</comment>
<dbReference type="PANTHER" id="PTHR30346:SF26">
    <property type="entry name" value="HYDROGEN PEROXIDE-INDUCIBLE GENES ACTIVATOR"/>
    <property type="match status" value="1"/>
</dbReference>
<evidence type="ECO:0000259" key="6">
    <source>
        <dbReference type="PROSITE" id="PS50931"/>
    </source>
</evidence>
<keyword evidence="3" id="KW-0238">DNA-binding</keyword>
<feature type="domain" description="HTH lysR-type" evidence="6">
    <location>
        <begin position="1"/>
        <end position="58"/>
    </location>
</feature>
<evidence type="ECO:0000313" key="7">
    <source>
        <dbReference type="EMBL" id="CAB3848728.1"/>
    </source>
</evidence>
<keyword evidence="2" id="KW-0805">Transcription regulation</keyword>
<evidence type="ECO:0000313" key="8">
    <source>
        <dbReference type="Proteomes" id="UP000494272"/>
    </source>
</evidence>
<dbReference type="PANTHER" id="PTHR30346">
    <property type="entry name" value="TRANSCRIPTIONAL DUAL REGULATOR HCAR-RELATED"/>
    <property type="match status" value="1"/>
</dbReference>
<dbReference type="SUPFAM" id="SSF53850">
    <property type="entry name" value="Periplasmic binding protein-like II"/>
    <property type="match status" value="1"/>
</dbReference>
<dbReference type="InterPro" id="IPR036388">
    <property type="entry name" value="WH-like_DNA-bd_sf"/>
</dbReference>
<keyword evidence="5" id="KW-0804">Transcription</keyword>
<evidence type="ECO:0000256" key="3">
    <source>
        <dbReference type="ARBA" id="ARBA00023125"/>
    </source>
</evidence>
<dbReference type="InterPro" id="IPR036390">
    <property type="entry name" value="WH_DNA-bd_sf"/>
</dbReference>
<organism evidence="7 8">
    <name type="scientific">Achromobacter dolens</name>
    <dbReference type="NCBI Taxonomy" id="1287738"/>
    <lineage>
        <taxon>Bacteria</taxon>
        <taxon>Pseudomonadati</taxon>
        <taxon>Pseudomonadota</taxon>
        <taxon>Betaproteobacteria</taxon>
        <taxon>Burkholderiales</taxon>
        <taxon>Alcaligenaceae</taxon>
        <taxon>Achromobacter</taxon>
    </lineage>
</organism>
<keyword evidence="8" id="KW-1185">Reference proteome</keyword>
<dbReference type="InterPro" id="IPR005119">
    <property type="entry name" value="LysR_subst-bd"/>
</dbReference>
<dbReference type="AlphaFoldDB" id="A0A6S7CHP1"/>
<protein>
    <submittedName>
        <fullName evidence="7">HTH-type transcriptional regulator HdfR</fullName>
    </submittedName>
</protein>
<dbReference type="RefSeq" id="WP_064527028.1">
    <property type="nucleotide sequence ID" value="NZ_CADIKN010000003.1"/>
</dbReference>
<dbReference type="PROSITE" id="PS50931">
    <property type="entry name" value="HTH_LYSR"/>
    <property type="match status" value="1"/>
</dbReference>
<name>A0A6S7CHP1_9BURK</name>
<dbReference type="Pfam" id="PF03466">
    <property type="entry name" value="LysR_substrate"/>
    <property type="match status" value="1"/>
</dbReference>
<accession>A0A6S7CHP1</accession>
<evidence type="ECO:0000256" key="5">
    <source>
        <dbReference type="ARBA" id="ARBA00023163"/>
    </source>
</evidence>
<dbReference type="SUPFAM" id="SSF46785">
    <property type="entry name" value="Winged helix' DNA-binding domain"/>
    <property type="match status" value="1"/>
</dbReference>
<dbReference type="FunFam" id="1.10.10.10:FF:000001">
    <property type="entry name" value="LysR family transcriptional regulator"/>
    <property type="match status" value="1"/>
</dbReference>
<dbReference type="Gene3D" id="3.40.190.290">
    <property type="match status" value="1"/>
</dbReference>
<evidence type="ECO:0000256" key="2">
    <source>
        <dbReference type="ARBA" id="ARBA00023015"/>
    </source>
</evidence>
<sequence>MDSRQLNAFIAVFEERNITAAAQRLHLSQPALSGTIKSLESLLGAQLFERQARGVAVTDEARILYPQARRLVAQTESMARQFRQDARLAELRIGVEGEIAGAHVRAFVARARQAVPNLLLHLLEGCVGDARLATEDERCEDELFVPLWDDPYAIALPVEAAVTAAPQWIVCPDHPSHQRLLPYYGAAAGAPAAQAGSLRLALELAAAGVGACIAPRSLIAQQPGVAAQDLDGLALSRRVGLCYAAQALDKPALALLAEQLRGAAGGQDAGGMG</sequence>